<dbReference type="InParanoid" id="E0VTV6"/>
<evidence type="ECO:0000313" key="9">
    <source>
        <dbReference type="EMBL" id="EEB16812.1"/>
    </source>
</evidence>
<keyword evidence="6" id="KW-0863">Zinc-finger</keyword>
<dbReference type="InterPro" id="IPR001878">
    <property type="entry name" value="Znf_CCHC"/>
</dbReference>
<keyword evidence="6" id="KW-0479">Metal-binding</keyword>
<evidence type="ECO:0000256" key="2">
    <source>
        <dbReference type="ARBA" id="ARBA00022490"/>
    </source>
</evidence>
<keyword evidence="4" id="KW-0808">Transferase</keyword>
<dbReference type="FunCoup" id="E0VTV6">
    <property type="interactions" value="1512"/>
</dbReference>
<dbReference type="GeneID" id="8230843"/>
<dbReference type="OrthoDB" id="431817at2759"/>
<accession>E0VTV6</accession>
<dbReference type="PROSITE" id="PS51270">
    <property type="entry name" value="ZF_CTCHY"/>
    <property type="match status" value="1"/>
</dbReference>
<evidence type="ECO:0000256" key="6">
    <source>
        <dbReference type="PROSITE-ProRule" id="PRU00047"/>
    </source>
</evidence>
<protein>
    <submittedName>
        <fullName evidence="9 10">Zinc finger protein CCHC domain-containing protein, putative</fullName>
    </submittedName>
</protein>
<gene>
    <name evidence="10" type="primary">8230843</name>
    <name evidence="9" type="ORF">Phum_PHUM439080</name>
</gene>
<dbReference type="RefSeq" id="XP_002429550.1">
    <property type="nucleotide sequence ID" value="XM_002429505.1"/>
</dbReference>
<dbReference type="PANTHER" id="PTHR13493:SF3">
    <property type="entry name" value="RRNA N6-ADENOSINE-METHYLTRANSFERASE ZCCHC4"/>
    <property type="match status" value="1"/>
</dbReference>
<evidence type="ECO:0000256" key="4">
    <source>
        <dbReference type="ARBA" id="ARBA00022679"/>
    </source>
</evidence>
<proteinExistence type="predicted"/>
<evidence type="ECO:0000313" key="10">
    <source>
        <dbReference type="EnsemblMetazoa" id="PHUM439080-PA"/>
    </source>
</evidence>
<evidence type="ECO:0000256" key="1">
    <source>
        <dbReference type="ARBA" id="ARBA00004496"/>
    </source>
</evidence>
<keyword evidence="3" id="KW-0489">Methyltransferase</keyword>
<evidence type="ECO:0000259" key="7">
    <source>
        <dbReference type="PROSITE" id="PS50158"/>
    </source>
</evidence>
<dbReference type="Pfam" id="PF10237">
    <property type="entry name" value="N6-adenineMlase"/>
    <property type="match status" value="1"/>
</dbReference>
<dbReference type="OMA" id="FPYFMEH"/>
<dbReference type="VEuPathDB" id="VectorBase:PHUM439080"/>
<dbReference type="GO" id="GO:0008988">
    <property type="term" value="F:rRNA (adenine-N6-)-methyltransferase activity"/>
    <property type="evidence" value="ECO:0007669"/>
    <property type="project" value="InterPro"/>
</dbReference>
<dbReference type="GO" id="GO:0005737">
    <property type="term" value="C:cytoplasm"/>
    <property type="evidence" value="ECO:0007669"/>
    <property type="project" value="UniProtKB-SubCell"/>
</dbReference>
<dbReference type="PROSITE" id="PS50216">
    <property type="entry name" value="DHHC"/>
    <property type="match status" value="1"/>
</dbReference>
<evidence type="ECO:0000259" key="8">
    <source>
        <dbReference type="PROSITE" id="PS51270"/>
    </source>
</evidence>
<dbReference type="AlphaFoldDB" id="E0VTV6"/>
<dbReference type="EMBL" id="AAZO01005357">
    <property type="status" value="NOT_ANNOTATED_CDS"/>
    <property type="molecule type" value="Genomic_DNA"/>
</dbReference>
<dbReference type="InterPro" id="IPR002052">
    <property type="entry name" value="DNA_methylase_N6_adenine_CS"/>
</dbReference>
<dbReference type="GO" id="GO:0005730">
    <property type="term" value="C:nucleolus"/>
    <property type="evidence" value="ECO:0007669"/>
    <property type="project" value="TreeGrafter"/>
</dbReference>
<dbReference type="eggNOG" id="KOG4399">
    <property type="taxonomic scope" value="Eukaryota"/>
</dbReference>
<name>E0VTV6_PEDHC</name>
<dbReference type="GO" id="GO:0003676">
    <property type="term" value="F:nucleic acid binding"/>
    <property type="evidence" value="ECO:0007669"/>
    <property type="project" value="InterPro"/>
</dbReference>
<dbReference type="InterPro" id="IPR017921">
    <property type="entry name" value="Znf_CTCHY"/>
</dbReference>
<evidence type="ECO:0000256" key="3">
    <source>
        <dbReference type="ARBA" id="ARBA00022603"/>
    </source>
</evidence>
<keyword evidence="2" id="KW-0963">Cytoplasm</keyword>
<feature type="domain" description="CTCHY-type" evidence="8">
    <location>
        <begin position="335"/>
        <end position="396"/>
    </location>
</feature>
<dbReference type="InterPro" id="IPR039846">
    <property type="entry name" value="ZCCHC4"/>
</dbReference>
<dbReference type="GO" id="GO:0008270">
    <property type="term" value="F:zinc ion binding"/>
    <property type="evidence" value="ECO:0007669"/>
    <property type="project" value="UniProtKB-KW"/>
</dbReference>
<dbReference type="STRING" id="121224.E0VTV6"/>
<keyword evidence="5" id="KW-0539">Nucleus</keyword>
<reference evidence="10" key="3">
    <citation type="submission" date="2020-05" db="UniProtKB">
        <authorList>
            <consortium name="EnsemblMetazoa"/>
        </authorList>
    </citation>
    <scope>IDENTIFICATION</scope>
    <source>
        <strain evidence="10">USDA</strain>
    </source>
</reference>
<dbReference type="InterPro" id="IPR041370">
    <property type="entry name" value="Mlase_EEF1AKMT1/ZCCHC4"/>
</dbReference>
<dbReference type="CTD" id="8230843"/>
<keyword evidence="11" id="KW-1185">Reference proteome</keyword>
<dbReference type="InterPro" id="IPR037275">
    <property type="entry name" value="Znf_CTCHY_sf"/>
</dbReference>
<evidence type="ECO:0000313" key="11">
    <source>
        <dbReference type="Proteomes" id="UP000009046"/>
    </source>
</evidence>
<reference evidence="9" key="1">
    <citation type="submission" date="2007-04" db="EMBL/GenBank/DDBJ databases">
        <title>Annotation of Pediculus humanus corporis strain USDA.</title>
        <authorList>
            <person name="Kirkness E."/>
            <person name="Hannick L."/>
            <person name="Hass B."/>
            <person name="Bruggner R."/>
            <person name="Lawson D."/>
            <person name="Bidwell S."/>
            <person name="Joardar V."/>
            <person name="Caler E."/>
            <person name="Walenz B."/>
            <person name="Inman J."/>
            <person name="Schobel S."/>
            <person name="Galinsky K."/>
            <person name="Amedeo P."/>
            <person name="Strausberg R."/>
        </authorList>
    </citation>
    <scope>NUCLEOTIDE SEQUENCE</scope>
    <source>
        <strain evidence="9">USDA</strain>
    </source>
</reference>
<keyword evidence="6" id="KW-0862">Zinc</keyword>
<feature type="domain" description="CCHC-type" evidence="7">
    <location>
        <begin position="407"/>
        <end position="422"/>
    </location>
</feature>
<dbReference type="EnsemblMetazoa" id="PHUM439080-RA">
    <property type="protein sequence ID" value="PHUM439080-PA"/>
    <property type="gene ID" value="PHUM439080"/>
</dbReference>
<organism>
    <name type="scientific">Pediculus humanus subsp. corporis</name>
    <name type="common">Body louse</name>
    <dbReference type="NCBI Taxonomy" id="121224"/>
    <lineage>
        <taxon>Eukaryota</taxon>
        <taxon>Metazoa</taxon>
        <taxon>Ecdysozoa</taxon>
        <taxon>Arthropoda</taxon>
        <taxon>Hexapoda</taxon>
        <taxon>Insecta</taxon>
        <taxon>Pterygota</taxon>
        <taxon>Neoptera</taxon>
        <taxon>Paraneoptera</taxon>
        <taxon>Psocodea</taxon>
        <taxon>Troctomorpha</taxon>
        <taxon>Phthiraptera</taxon>
        <taxon>Anoplura</taxon>
        <taxon>Pediculidae</taxon>
        <taxon>Pediculus</taxon>
    </lineage>
</organism>
<dbReference type="PROSITE" id="PS50158">
    <property type="entry name" value="ZF_CCHC"/>
    <property type="match status" value="1"/>
</dbReference>
<dbReference type="KEGG" id="phu:Phum_PHUM439080"/>
<dbReference type="SUPFAM" id="SSF161245">
    <property type="entry name" value="Zinc hairpin stack"/>
    <property type="match status" value="1"/>
</dbReference>
<reference evidence="9" key="2">
    <citation type="submission" date="2007-04" db="EMBL/GenBank/DDBJ databases">
        <title>The genome of the human body louse.</title>
        <authorList>
            <consortium name="The Human Body Louse Genome Consortium"/>
            <person name="Kirkness E."/>
            <person name="Walenz B."/>
            <person name="Hass B."/>
            <person name="Bruggner R."/>
            <person name="Strausberg R."/>
        </authorList>
    </citation>
    <scope>NUCLEOTIDE SEQUENCE</scope>
    <source>
        <strain evidence="9">USDA</strain>
    </source>
</reference>
<dbReference type="PROSITE" id="PS00092">
    <property type="entry name" value="N6_MTASE"/>
    <property type="match status" value="1"/>
</dbReference>
<dbReference type="PANTHER" id="PTHR13493">
    <property type="entry name" value="ZINC FINGER CCHC DOMAIN-CONTAINING"/>
    <property type="match status" value="1"/>
</dbReference>
<sequence>MDSTCIDVVINDLDNNPQCLHGPTLLFRRIKGKAKEYYACAACRDHVKTQKPFENYSNIIKSLTFQSNSYSDKNKIDADEKDNIVSNSSYCYTCNCLFVNDNNHSECNVLPNLTLHQLTYPTEVIIPKVDSKMHAQYFFSKPTLDDLLSIITRLKINRVLCIGTPRIHEFIVNKFKDQITSILLDLDKNYFNFYNRNEFIWYNMFNNYIFDKEQKEILMNHLCCGRILILLDPPFGGRVEPLANTLKLLSKSFLKVNNKLNGAMDFILETFWFFPYYMEQHIIRNLPEFKMFDYKVNYENHSSFTNTGNRKRKFGSPVRIFTNVSLSKLNLKRVTGYKYCKSCNYWVSNENRHCNECKFCTSKDGRTWVHCFKCSKCVKPSYEHCDTCKRCCLNDHVCGKFQPYENCYHCHLPGHKKNECPRLNENKFERKGKIKKRKL</sequence>
<dbReference type="EMBL" id="AAZO01005358">
    <property type="status" value="NOT_ANNOTATED_CDS"/>
    <property type="molecule type" value="Genomic_DNA"/>
</dbReference>
<evidence type="ECO:0000256" key="5">
    <source>
        <dbReference type="ARBA" id="ARBA00023242"/>
    </source>
</evidence>
<dbReference type="HOGENOM" id="CLU_034589_0_0_1"/>
<dbReference type="Proteomes" id="UP000009046">
    <property type="component" value="Unassembled WGS sequence"/>
</dbReference>
<comment type="subcellular location">
    <subcellularLocation>
        <location evidence="1">Cytoplasm</location>
    </subcellularLocation>
</comment>
<dbReference type="EMBL" id="DS235774">
    <property type="protein sequence ID" value="EEB16812.1"/>
    <property type="molecule type" value="Genomic_DNA"/>
</dbReference>